<dbReference type="AlphaFoldDB" id="S0F848"/>
<dbReference type="Proteomes" id="UP000014073">
    <property type="component" value="Unassembled WGS sequence"/>
</dbReference>
<reference evidence="1 2" key="1">
    <citation type="submission" date="2008-12" db="EMBL/GenBank/DDBJ databases">
        <authorList>
            <person name="Fulton L."/>
            <person name="Clifton S."/>
            <person name="Fulton B."/>
            <person name="Xu J."/>
            <person name="Minx P."/>
            <person name="Pepin K.H."/>
            <person name="Johnson M."/>
            <person name="Bhonagiri V."/>
            <person name="Nash W.E."/>
            <person name="Mardis E.R."/>
            <person name="Wilson R.K."/>
        </authorList>
    </citation>
    <scope>NUCLEOTIDE SEQUENCE [LARGE SCALE GENOMIC DNA]</scope>
    <source>
        <strain evidence="1 2">DSM 18228</strain>
    </source>
</reference>
<protein>
    <submittedName>
        <fullName evidence="1">Uncharacterized protein</fullName>
    </submittedName>
</protein>
<dbReference type="STRING" id="547042.BACCOPRO_00184"/>
<evidence type="ECO:0000313" key="1">
    <source>
        <dbReference type="EMBL" id="EEF74716.1"/>
    </source>
</evidence>
<dbReference type="HOGENOM" id="CLU_3229506_0_0_10"/>
<organism evidence="1 2">
    <name type="scientific">Phocaeicola coprophilus DSM 18228 = JCM 13818</name>
    <dbReference type="NCBI Taxonomy" id="547042"/>
    <lineage>
        <taxon>Bacteria</taxon>
        <taxon>Pseudomonadati</taxon>
        <taxon>Bacteroidota</taxon>
        <taxon>Bacteroidia</taxon>
        <taxon>Bacteroidales</taxon>
        <taxon>Bacteroidaceae</taxon>
        <taxon>Phocaeicola</taxon>
    </lineage>
</organism>
<keyword evidence="2" id="KW-1185">Reference proteome</keyword>
<evidence type="ECO:0000313" key="2">
    <source>
        <dbReference type="Proteomes" id="UP000014073"/>
    </source>
</evidence>
<gene>
    <name evidence="1" type="ORF">BACCOPRO_00184</name>
</gene>
<proteinExistence type="predicted"/>
<sequence length="43" mass="4769">MYIPYLLFGRKRVKVNTPLKLALLTLTPELSRQAVASFGSATC</sequence>
<dbReference type="EMBL" id="ACBW01000021">
    <property type="protein sequence ID" value="EEF74716.1"/>
    <property type="molecule type" value="Genomic_DNA"/>
</dbReference>
<comment type="caution">
    <text evidence="1">The sequence shown here is derived from an EMBL/GenBank/DDBJ whole genome shotgun (WGS) entry which is preliminary data.</text>
</comment>
<accession>S0F848</accession>
<name>S0F848_9BACT</name>